<accession>A0ABQ1YJL1</accession>
<dbReference type="EMBL" id="BMFT01000001">
    <property type="protein sequence ID" value="GGH28586.1"/>
    <property type="molecule type" value="Genomic_DNA"/>
</dbReference>
<evidence type="ECO:0000259" key="4">
    <source>
        <dbReference type="Pfam" id="PF17482"/>
    </source>
</evidence>
<proteinExistence type="inferred from homology"/>
<reference evidence="6" key="1">
    <citation type="journal article" date="2019" name="Int. J. Syst. Evol. Microbiol.">
        <title>The Global Catalogue of Microorganisms (GCM) 10K type strain sequencing project: providing services to taxonomists for standard genome sequencing and annotation.</title>
        <authorList>
            <consortium name="The Broad Institute Genomics Platform"/>
            <consortium name="The Broad Institute Genome Sequencing Center for Infectious Disease"/>
            <person name="Wu L."/>
            <person name="Ma J."/>
        </authorList>
    </citation>
    <scope>NUCLEOTIDE SEQUENCE [LARGE SCALE GENOMIC DNA]</scope>
    <source>
        <strain evidence="6">CGMCC 1.12769</strain>
    </source>
</reference>
<evidence type="ECO:0008006" key="7">
    <source>
        <dbReference type="Google" id="ProtNLM"/>
    </source>
</evidence>
<organism evidence="5 6">
    <name type="scientific">Paenibacillus segetis</name>
    <dbReference type="NCBI Taxonomy" id="1325360"/>
    <lineage>
        <taxon>Bacteria</taxon>
        <taxon>Bacillati</taxon>
        <taxon>Bacillota</taxon>
        <taxon>Bacilli</taxon>
        <taxon>Bacillales</taxon>
        <taxon>Paenibacillaceae</taxon>
        <taxon>Paenibacillus</taxon>
    </lineage>
</organism>
<dbReference type="Pfam" id="PF17481">
    <property type="entry name" value="Phage_sheath_domII"/>
    <property type="match status" value="1"/>
</dbReference>
<dbReference type="RefSeq" id="WP_188540266.1">
    <property type="nucleotide sequence ID" value="NZ_BMFT01000001.1"/>
</dbReference>
<feature type="domain" description="Phage tail sheath protein-like beta-sandwich" evidence="3">
    <location>
        <begin position="101"/>
        <end position="204"/>
    </location>
</feature>
<evidence type="ECO:0000313" key="6">
    <source>
        <dbReference type="Proteomes" id="UP000659344"/>
    </source>
</evidence>
<dbReference type="Proteomes" id="UP000659344">
    <property type="component" value="Unassembled WGS sequence"/>
</dbReference>
<keyword evidence="6" id="KW-1185">Reference proteome</keyword>
<dbReference type="InterPro" id="IPR020287">
    <property type="entry name" value="Tail_sheath_C"/>
</dbReference>
<sequence length="487" mass="52113">MAGGNWSLTNQPVLPGLYMNFVGAAETAIQSGARGVVVAPVKSHWGPIGQFVEVSNETTIKEMFSNNESNGATAYTTLYLSLLGGPKKLLAYRLADHSAAEAVVTLKNTAQTPVDVLALKAKYTGTRGNDFKVTIQPNLVVASQKELKLYEGNVLLRTISLGDGTVDVAIASINEDSGNKWIVAEKVGDGIVADVSGVVLTGGNSGISGITNTDYIAATEAFETQDFHVLTLDGVSDAALRTSLVAWVKRVRGEGKGIIATFGGSKAEDIAVDAVSKSIARSIATDFEGVVNVGTGGKMNGKEYTSAQVAAWVAGLIAGQALKESTTYAVTPFEDVTRRWTRSEQEHGIQNGVFLLVHDGRRVKVLRGVNSLITPRQGQNNGWKKIRKIRVIDQINSDLQRQAEDNYIGKVNNTEEGRIALIAAGKQYLQTLASENVIESTGFDVTLDSRFYGSAAQFQPADDQVFLAWTADASDVMEQIFGTFNVQ</sequence>
<dbReference type="Gene3D" id="3.30.1370.220">
    <property type="match status" value="1"/>
</dbReference>
<feature type="domain" description="Tail sheath protein subtilisin-like" evidence="2">
    <location>
        <begin position="209"/>
        <end position="371"/>
    </location>
</feature>
<comment type="similarity">
    <text evidence="1">Belongs to the myoviridae tail sheath protein family.</text>
</comment>
<comment type="caution">
    <text evidence="5">The sequence shown here is derived from an EMBL/GenBank/DDBJ whole genome shotgun (WGS) entry which is preliminary data.</text>
</comment>
<evidence type="ECO:0000259" key="3">
    <source>
        <dbReference type="Pfam" id="PF17481"/>
    </source>
</evidence>
<dbReference type="Gene3D" id="3.30.360.90">
    <property type="match status" value="1"/>
</dbReference>
<evidence type="ECO:0000259" key="2">
    <source>
        <dbReference type="Pfam" id="PF04984"/>
    </source>
</evidence>
<evidence type="ECO:0000313" key="5">
    <source>
        <dbReference type="EMBL" id="GGH28586.1"/>
    </source>
</evidence>
<dbReference type="Gene3D" id="3.40.50.11790">
    <property type="match status" value="1"/>
</dbReference>
<protein>
    <recommendedName>
        <fullName evidence="7">Phage tail sheath protein</fullName>
    </recommendedName>
</protein>
<dbReference type="InterPro" id="IPR035089">
    <property type="entry name" value="Phage_sheath_subtilisin"/>
</dbReference>
<dbReference type="Pfam" id="PF04984">
    <property type="entry name" value="Phage_sheath_1"/>
    <property type="match status" value="1"/>
</dbReference>
<dbReference type="Gene3D" id="2.60.40.4290">
    <property type="match status" value="1"/>
</dbReference>
<dbReference type="InterPro" id="IPR035326">
    <property type="entry name" value="Beta_sandwich_Seath"/>
</dbReference>
<evidence type="ECO:0000256" key="1">
    <source>
        <dbReference type="ARBA" id="ARBA00008005"/>
    </source>
</evidence>
<dbReference type="Pfam" id="PF17482">
    <property type="entry name" value="Phage_sheath_1C"/>
    <property type="match status" value="1"/>
</dbReference>
<name>A0ABQ1YJL1_9BACL</name>
<gene>
    <name evidence="5" type="ORF">GCM10008013_30710</name>
</gene>
<dbReference type="Gene3D" id="3.30.1490.360">
    <property type="match status" value="1"/>
</dbReference>
<feature type="domain" description="Tail sheath protein C-terminal" evidence="4">
    <location>
        <begin position="379"/>
        <end position="486"/>
    </location>
</feature>